<sequence length="305" mass="34319">MALDKSIVVNLTSRLFADELAALQSKIGSVLPLEDCHRLQNIQALGLGCVCSRETSPDYIQIMQYLSKCTLAVLEEVRPDSLRLTRMDPSDNLQIKNVYAPFFQWDSNTQLAVLPPLFSRKDSTIVLESNGFDIVFPMVVPQQLGHAILQQLLVYHIYSKISAGAPGDVNMAELDLYTTNVSFMGRTYRLDVDNTDPRTALRVLDDLSMYLCILSALVPRGCLRLLTALVRHDRHPLTEVFEGVVPDEVTRIDLDQLSVPDDITRMRVMFSYLQSLSSIFNLGPRLHVYAYSAETLAASCWYSPR</sequence>
<dbReference type="InterPro" id="IPR002690">
    <property type="entry name" value="Herpes_capsid_2"/>
</dbReference>
<keyword evidence="3" id="KW-0946">Virion</keyword>
<accession>A0A0N9RLI0</accession>
<protein>
    <submittedName>
        <fullName evidence="4">ORF26</fullName>
    </submittedName>
</protein>
<dbReference type="EMBL" id="KT271453">
    <property type="protein sequence ID" value="ALH44181.1"/>
    <property type="molecule type" value="Genomic_DNA"/>
</dbReference>
<name>A0A0N9RLI0_HHV8</name>
<dbReference type="Pfam" id="PF01802">
    <property type="entry name" value="Herpes_V23"/>
    <property type="match status" value="1"/>
</dbReference>
<evidence type="ECO:0000256" key="3">
    <source>
        <dbReference type="ARBA" id="ARBA00022844"/>
    </source>
</evidence>
<organism evidence="4">
    <name type="scientific">Human herpesvirus 8</name>
    <name type="common">HHV-8</name>
    <name type="synonym">Kaposi's sarcoma-associated herpesvirus</name>
    <dbReference type="NCBI Taxonomy" id="37296"/>
    <lineage>
        <taxon>Viruses</taxon>
        <taxon>Duplodnaviria</taxon>
        <taxon>Heunggongvirae</taxon>
        <taxon>Peploviricota</taxon>
        <taxon>Herviviricetes</taxon>
        <taxon>Herpesvirales</taxon>
        <taxon>Orthoherpesviridae</taxon>
        <taxon>Gammaherpesvirinae</taxon>
        <taxon>Rhadinovirus</taxon>
        <taxon>Rhadinovirus humangamma8</taxon>
    </lineage>
</organism>
<dbReference type="GO" id="GO:0019028">
    <property type="term" value="C:viral capsid"/>
    <property type="evidence" value="ECO:0007669"/>
    <property type="project" value="UniProtKB-KW"/>
</dbReference>
<keyword evidence="1" id="KW-0167">Capsid protein</keyword>
<organismHost>
    <name type="scientific">Homo sapiens</name>
    <name type="common">Human</name>
    <dbReference type="NCBI Taxonomy" id="9606"/>
</organismHost>
<dbReference type="GO" id="GO:0005198">
    <property type="term" value="F:structural molecule activity"/>
    <property type="evidence" value="ECO:0007669"/>
    <property type="project" value="InterPro"/>
</dbReference>
<reference evidence="4" key="1">
    <citation type="journal article" date="2015" name="J. Virol.">
        <title>Whole-Genome Sequencing of Kaposi's Sarcoma-Associated Herpesvirus from Zambian Kaposi's Sarcoma Biopsy Specimens Reveals Unique Viral Diversity.</title>
        <authorList>
            <person name="Olp L.N."/>
            <person name="Jeanniard A."/>
            <person name="Marimo C."/>
            <person name="West J.T."/>
            <person name="Wood C."/>
        </authorList>
    </citation>
    <scope>NUCLEOTIDE SEQUENCE</scope>
    <source>
        <strain evidence="4">ZM004</strain>
    </source>
</reference>
<evidence type="ECO:0000256" key="1">
    <source>
        <dbReference type="ARBA" id="ARBA00022561"/>
    </source>
</evidence>
<evidence type="ECO:0000313" key="4">
    <source>
        <dbReference type="EMBL" id="ALH44181.1"/>
    </source>
</evidence>
<gene>
    <name evidence="4" type="primary">ORF26</name>
</gene>
<dbReference type="HAMAP" id="MF_04019">
    <property type="entry name" value="HSV_TRX2"/>
    <property type="match status" value="1"/>
</dbReference>
<evidence type="ECO:0000256" key="2">
    <source>
        <dbReference type="ARBA" id="ARBA00022562"/>
    </source>
</evidence>
<keyword evidence="2" id="KW-1048">Host nucleus</keyword>
<proteinExistence type="inferred from homology"/>